<protein>
    <submittedName>
        <fullName evidence="1">Uncharacterized protein</fullName>
    </submittedName>
</protein>
<organism evidence="1 2">
    <name type="scientific">Vitis vinifera</name>
    <name type="common">Grape</name>
    <dbReference type="NCBI Taxonomy" id="29760"/>
    <lineage>
        <taxon>Eukaryota</taxon>
        <taxon>Viridiplantae</taxon>
        <taxon>Streptophyta</taxon>
        <taxon>Embryophyta</taxon>
        <taxon>Tracheophyta</taxon>
        <taxon>Spermatophyta</taxon>
        <taxon>Magnoliopsida</taxon>
        <taxon>eudicotyledons</taxon>
        <taxon>Gunneridae</taxon>
        <taxon>Pentapetalae</taxon>
        <taxon>rosids</taxon>
        <taxon>Vitales</taxon>
        <taxon>Vitaceae</taxon>
        <taxon>Viteae</taxon>
        <taxon>Vitis</taxon>
    </lineage>
</organism>
<name>A0ABY9DDA7_VITVI</name>
<evidence type="ECO:0000313" key="2">
    <source>
        <dbReference type="Proteomes" id="UP001227230"/>
    </source>
</evidence>
<dbReference type="EMBL" id="CP126662">
    <property type="protein sequence ID" value="WKA04736.1"/>
    <property type="molecule type" value="Genomic_DNA"/>
</dbReference>
<keyword evidence="2" id="KW-1185">Reference proteome</keyword>
<proteinExistence type="predicted"/>
<evidence type="ECO:0000313" key="1">
    <source>
        <dbReference type="EMBL" id="WKA04736.1"/>
    </source>
</evidence>
<sequence length="89" mass="10180">MTSKNNSLKALHEQVSRLEATVGNYDAGSTLFVRMAEFIEELRVQRGLAKSQDKYVEERIESLTTMIKLIVEEFSGQVIFLKDEITLLK</sequence>
<dbReference type="Proteomes" id="UP001227230">
    <property type="component" value="Chromosome 15"/>
</dbReference>
<gene>
    <name evidence="1" type="ORF">VitviT2T_022745</name>
</gene>
<accession>A0ABY9DDA7</accession>
<reference evidence="1 2" key="1">
    <citation type="journal article" date="2023" name="Hortic Res">
        <title>The complete reference genome for grapevine (Vitis vinifera L.) genetics and breeding.</title>
        <authorList>
            <person name="Shi X."/>
            <person name="Cao S."/>
            <person name="Wang X."/>
            <person name="Huang S."/>
            <person name="Wang Y."/>
            <person name="Liu Z."/>
            <person name="Liu W."/>
            <person name="Leng X."/>
            <person name="Peng Y."/>
            <person name="Wang N."/>
            <person name="Wang Y."/>
            <person name="Ma Z."/>
            <person name="Xu X."/>
            <person name="Zhang F."/>
            <person name="Xue H."/>
            <person name="Zhong H."/>
            <person name="Wang Y."/>
            <person name="Zhang K."/>
            <person name="Velt A."/>
            <person name="Avia K."/>
            <person name="Holtgrawe D."/>
            <person name="Grimplet J."/>
            <person name="Matus J.T."/>
            <person name="Ware D."/>
            <person name="Wu X."/>
            <person name="Wang H."/>
            <person name="Liu C."/>
            <person name="Fang Y."/>
            <person name="Rustenholz C."/>
            <person name="Cheng Z."/>
            <person name="Xiao H."/>
            <person name="Zhou Y."/>
        </authorList>
    </citation>
    <scope>NUCLEOTIDE SEQUENCE [LARGE SCALE GENOMIC DNA]</scope>
    <source>
        <strain evidence="2">cv. Pinot noir / PN40024</strain>
        <tissue evidence="1">Leaf</tissue>
    </source>
</reference>